<keyword evidence="2" id="KW-1185">Reference proteome</keyword>
<organism evidence="1 2">
    <name type="scientific">Eubacterium aggregans</name>
    <dbReference type="NCBI Taxonomy" id="81409"/>
    <lineage>
        <taxon>Bacteria</taxon>
        <taxon>Bacillati</taxon>
        <taxon>Bacillota</taxon>
        <taxon>Clostridia</taxon>
        <taxon>Eubacteriales</taxon>
        <taxon>Eubacteriaceae</taxon>
        <taxon>Eubacterium</taxon>
    </lineage>
</organism>
<proteinExistence type="predicted"/>
<dbReference type="AlphaFoldDB" id="A0A1H3Y3V8"/>
<protein>
    <recommendedName>
        <fullName evidence="3">Preprotein translocase subunit SecB</fullName>
    </recommendedName>
</protein>
<dbReference type="Proteomes" id="UP000199394">
    <property type="component" value="Unassembled WGS sequence"/>
</dbReference>
<accession>A0A1H3Y3V8</accession>
<reference evidence="1 2" key="1">
    <citation type="submission" date="2016-10" db="EMBL/GenBank/DDBJ databases">
        <authorList>
            <person name="de Groot N.N."/>
        </authorList>
    </citation>
    <scope>NUCLEOTIDE SEQUENCE [LARGE SCALE GENOMIC DNA]</scope>
    <source>
        <strain evidence="1 2">SR12</strain>
    </source>
</reference>
<gene>
    <name evidence="1" type="ORF">SAMN04515656_10357</name>
</gene>
<dbReference type="STRING" id="81409.SAMN04515656_10357"/>
<evidence type="ECO:0008006" key="3">
    <source>
        <dbReference type="Google" id="ProtNLM"/>
    </source>
</evidence>
<evidence type="ECO:0000313" key="1">
    <source>
        <dbReference type="EMBL" id="SEA06405.1"/>
    </source>
</evidence>
<dbReference type="RefSeq" id="WP_090304722.1">
    <property type="nucleotide sequence ID" value="NZ_FNRK01000003.1"/>
</dbReference>
<evidence type="ECO:0000313" key="2">
    <source>
        <dbReference type="Proteomes" id="UP000199394"/>
    </source>
</evidence>
<dbReference type="EMBL" id="FNRK01000003">
    <property type="protein sequence ID" value="SEA06405.1"/>
    <property type="molecule type" value="Genomic_DNA"/>
</dbReference>
<sequence length="140" mass="16147">MSFFNEHFKENYRFALKNINYQKNDIDTKEKIELLCNDDVDIEISNDYVNITLTRTLVADPVKLFEIMVAFEVILFFIDGDQNNLDQSEIEERLINEESDLLDDIAGRISLLIAQITSSYGNPPIVTPPVIMIKKDDAQE</sequence>
<dbReference type="OrthoDB" id="1976775at2"/>
<name>A0A1H3Y3V8_9FIRM</name>